<organism evidence="1">
    <name type="scientific">viral metagenome</name>
    <dbReference type="NCBI Taxonomy" id="1070528"/>
    <lineage>
        <taxon>unclassified sequences</taxon>
        <taxon>metagenomes</taxon>
        <taxon>organismal metagenomes</taxon>
    </lineage>
</organism>
<dbReference type="EMBL" id="MN739540">
    <property type="protein sequence ID" value="QHT12022.1"/>
    <property type="molecule type" value="Genomic_DNA"/>
</dbReference>
<dbReference type="AlphaFoldDB" id="A0A6C0D6N7"/>
<evidence type="ECO:0000313" key="1">
    <source>
        <dbReference type="EMBL" id="QHT12022.1"/>
    </source>
</evidence>
<proteinExistence type="predicted"/>
<name>A0A6C0D6N7_9ZZZZ</name>
<sequence length="192" mass="22009">MSFTRFHDDPARIKYALQISTYSGRYALDTPGPGVNLPYIEDPHVRIQQWGANKMTNDINLENDLRGLSRKLNRDDVDANNYKTYAAPGYKKSYPIQKDVLVDESRATHPVWCYRDLEQGRWETPFLNPQANVEKRFQSNIQTRILEKDNFTPIIPVLGGIGSNDEMQYYLSGRTMCLGGNCPKEPLSMSSR</sequence>
<accession>A0A6C0D6N7</accession>
<protein>
    <submittedName>
        <fullName evidence="1">Uncharacterized protein</fullName>
    </submittedName>
</protein>
<reference evidence="1" key="1">
    <citation type="journal article" date="2020" name="Nature">
        <title>Giant virus diversity and host interactions through global metagenomics.</title>
        <authorList>
            <person name="Schulz F."/>
            <person name="Roux S."/>
            <person name="Paez-Espino D."/>
            <person name="Jungbluth S."/>
            <person name="Walsh D.A."/>
            <person name="Denef V.J."/>
            <person name="McMahon K.D."/>
            <person name="Konstantinidis K.T."/>
            <person name="Eloe-Fadrosh E.A."/>
            <person name="Kyrpides N.C."/>
            <person name="Woyke T."/>
        </authorList>
    </citation>
    <scope>NUCLEOTIDE SEQUENCE</scope>
    <source>
        <strain evidence="1">GVMAG-M-3300023174-124</strain>
    </source>
</reference>